<organism evidence="1 2">
    <name type="scientific">Micromonospora purpureochromogenes</name>
    <dbReference type="NCBI Taxonomy" id="47872"/>
    <lineage>
        <taxon>Bacteria</taxon>
        <taxon>Bacillati</taxon>
        <taxon>Actinomycetota</taxon>
        <taxon>Actinomycetes</taxon>
        <taxon>Micromonosporales</taxon>
        <taxon>Micromonosporaceae</taxon>
        <taxon>Micromonospora</taxon>
    </lineage>
</organism>
<accession>A0ABX2RM14</accession>
<name>A0ABX2RM14_9ACTN</name>
<evidence type="ECO:0000313" key="1">
    <source>
        <dbReference type="EMBL" id="NYF56339.1"/>
    </source>
</evidence>
<evidence type="ECO:0008006" key="3">
    <source>
        <dbReference type="Google" id="ProtNLM"/>
    </source>
</evidence>
<reference evidence="1 2" key="1">
    <citation type="submission" date="2020-07" db="EMBL/GenBank/DDBJ databases">
        <title>Sequencing the genomes of 1000 actinobacteria strains.</title>
        <authorList>
            <person name="Klenk H.-P."/>
        </authorList>
    </citation>
    <scope>NUCLEOTIDE SEQUENCE [LARGE SCALE GENOMIC DNA]</scope>
    <source>
        <strain evidence="1 2">DSM 43814</strain>
    </source>
</reference>
<dbReference type="EMBL" id="JACCCQ010000001">
    <property type="protein sequence ID" value="NYF56339.1"/>
    <property type="molecule type" value="Genomic_DNA"/>
</dbReference>
<proteinExistence type="predicted"/>
<comment type="caution">
    <text evidence="1">The sequence shown here is derived from an EMBL/GenBank/DDBJ whole genome shotgun (WGS) entry which is preliminary data.</text>
</comment>
<protein>
    <recommendedName>
        <fullName evidence="3">Immunity protein Imm1</fullName>
    </recommendedName>
</protein>
<keyword evidence="2" id="KW-1185">Reference proteome</keyword>
<dbReference type="RefSeq" id="WP_179802660.1">
    <property type="nucleotide sequence ID" value="NZ_JACCCQ010000001.1"/>
</dbReference>
<sequence length="154" mass="16576">MIFVPKSDDQSWEAALEAAEEAAEEDDNDDLPSGEVWARLLAAARQVLGEVSVFEGAYNYELTHESTGIQLSYYSREAGITVPYWYRAEGAKAIVKSVYQLGEVVEEVTGLPGFGPQPDLPLSSAVAQTELAVRAFDQVAASFAGRGIDSPSNS</sequence>
<dbReference type="Proteomes" id="UP000631553">
    <property type="component" value="Unassembled WGS sequence"/>
</dbReference>
<evidence type="ECO:0000313" key="2">
    <source>
        <dbReference type="Proteomes" id="UP000631553"/>
    </source>
</evidence>
<gene>
    <name evidence="1" type="ORF">HDA35_002170</name>
</gene>